<accession>A0AA39M0T2</accession>
<keyword evidence="2" id="KW-1185">Reference proteome</keyword>
<gene>
    <name evidence="1" type="ORF">QR680_012604</name>
</gene>
<comment type="caution">
    <text evidence="1">The sequence shown here is derived from an EMBL/GenBank/DDBJ whole genome shotgun (WGS) entry which is preliminary data.</text>
</comment>
<reference evidence="1" key="1">
    <citation type="submission" date="2023-06" db="EMBL/GenBank/DDBJ databases">
        <title>Genomic analysis of the entomopathogenic nematode Steinernema hermaphroditum.</title>
        <authorList>
            <person name="Schwarz E.M."/>
            <person name="Heppert J.K."/>
            <person name="Baniya A."/>
            <person name="Schwartz H.T."/>
            <person name="Tan C.-H."/>
            <person name="Antoshechkin I."/>
            <person name="Sternberg P.W."/>
            <person name="Goodrich-Blair H."/>
            <person name="Dillman A.R."/>
        </authorList>
    </citation>
    <scope>NUCLEOTIDE SEQUENCE</scope>
    <source>
        <strain evidence="1">PS9179</strain>
        <tissue evidence="1">Whole animal</tissue>
    </source>
</reference>
<protein>
    <submittedName>
        <fullName evidence="1">Uncharacterized protein</fullName>
    </submittedName>
</protein>
<dbReference type="EMBL" id="JAUCMV010000002">
    <property type="protein sequence ID" value="KAK0416643.1"/>
    <property type="molecule type" value="Genomic_DNA"/>
</dbReference>
<organism evidence="1 2">
    <name type="scientific">Steinernema hermaphroditum</name>
    <dbReference type="NCBI Taxonomy" id="289476"/>
    <lineage>
        <taxon>Eukaryota</taxon>
        <taxon>Metazoa</taxon>
        <taxon>Ecdysozoa</taxon>
        <taxon>Nematoda</taxon>
        <taxon>Chromadorea</taxon>
        <taxon>Rhabditida</taxon>
        <taxon>Tylenchina</taxon>
        <taxon>Panagrolaimomorpha</taxon>
        <taxon>Strongyloidoidea</taxon>
        <taxon>Steinernematidae</taxon>
        <taxon>Steinernema</taxon>
    </lineage>
</organism>
<evidence type="ECO:0000313" key="1">
    <source>
        <dbReference type="EMBL" id="KAK0416643.1"/>
    </source>
</evidence>
<sequence length="157" mass="17215">MLRSDIGRCIKHLLRSRICIQPAVRTATYYRQPQKTKADVGLPKHHPDCESRRFTLSLFFTRIRRIPNFGITLHGGGPAAFGRTPTKRRGNSAPRGSLVCPSPLTHFSRPSCGEACTRLSVAPSSAVAPQLSGPCEAGWQKTERVNVTGALRSVFFG</sequence>
<proteinExistence type="predicted"/>
<dbReference type="Proteomes" id="UP001175271">
    <property type="component" value="Unassembled WGS sequence"/>
</dbReference>
<dbReference type="AlphaFoldDB" id="A0AA39M0T2"/>
<name>A0AA39M0T2_9BILA</name>
<evidence type="ECO:0000313" key="2">
    <source>
        <dbReference type="Proteomes" id="UP001175271"/>
    </source>
</evidence>